<dbReference type="PANTHER" id="PTHR31672:SF13">
    <property type="entry name" value="F-BOX PROTEIN CPR30-LIKE"/>
    <property type="match status" value="1"/>
</dbReference>
<dbReference type="AlphaFoldDB" id="A0AAV1AIV4"/>
<accession>A0AAV1AIV4</accession>
<dbReference type="Proteomes" id="UP001157006">
    <property type="component" value="Chromosome 4"/>
</dbReference>
<dbReference type="Pfam" id="PF07734">
    <property type="entry name" value="FBA_1"/>
    <property type="match status" value="1"/>
</dbReference>
<feature type="domain" description="F-box associated beta-propeller type 1" evidence="1">
    <location>
        <begin position="68"/>
        <end position="214"/>
    </location>
</feature>
<protein>
    <recommendedName>
        <fullName evidence="1">F-box associated beta-propeller type 1 domain-containing protein</fullName>
    </recommendedName>
</protein>
<dbReference type="InterPro" id="IPR050796">
    <property type="entry name" value="SCF_F-box_component"/>
</dbReference>
<name>A0AAV1AIV4_VICFA</name>
<evidence type="ECO:0000259" key="1">
    <source>
        <dbReference type="Pfam" id="PF07734"/>
    </source>
</evidence>
<dbReference type="EMBL" id="OX451739">
    <property type="protein sequence ID" value="CAI8610241.1"/>
    <property type="molecule type" value="Genomic_DNA"/>
</dbReference>
<reference evidence="2 3" key="1">
    <citation type="submission" date="2023-01" db="EMBL/GenBank/DDBJ databases">
        <authorList>
            <person name="Kreplak J."/>
        </authorList>
    </citation>
    <scope>NUCLEOTIDE SEQUENCE [LARGE SCALE GENOMIC DNA]</scope>
</reference>
<proteinExistence type="predicted"/>
<dbReference type="InterPro" id="IPR006527">
    <property type="entry name" value="F-box-assoc_dom_typ1"/>
</dbReference>
<sequence length="285" mass="32890">MMILPHELVIQILLRLPPQNPIVEFYIYQIQRNPSMSKDRLTVAFHSTLIGSFQSILPLIFQLKGHAEDAEYFYGFGYDDSTEDYLVVSVYHYNAPPLHLEYYSLKANTWKQVEGPHFPYILEGQYKPGSLYKGAIHWLAYHCDLQSHGIVAFDLKERKLSCMPLPPGIFHGLWVYGEFLSVYAMNEIDDILEIWVMKEYKVNSSWTKTIVLIVDSISSPNQDFLPLCCTKSGDIIGLDEDNGLVKYDKYGEFLEQHSYYNYRHICDVTTYVDSLLSLPGDGDNE</sequence>
<organism evidence="2 3">
    <name type="scientific">Vicia faba</name>
    <name type="common">Broad bean</name>
    <name type="synonym">Faba vulgaris</name>
    <dbReference type="NCBI Taxonomy" id="3906"/>
    <lineage>
        <taxon>Eukaryota</taxon>
        <taxon>Viridiplantae</taxon>
        <taxon>Streptophyta</taxon>
        <taxon>Embryophyta</taxon>
        <taxon>Tracheophyta</taxon>
        <taxon>Spermatophyta</taxon>
        <taxon>Magnoliopsida</taxon>
        <taxon>eudicotyledons</taxon>
        <taxon>Gunneridae</taxon>
        <taxon>Pentapetalae</taxon>
        <taxon>rosids</taxon>
        <taxon>fabids</taxon>
        <taxon>Fabales</taxon>
        <taxon>Fabaceae</taxon>
        <taxon>Papilionoideae</taxon>
        <taxon>50 kb inversion clade</taxon>
        <taxon>NPAAA clade</taxon>
        <taxon>Hologalegina</taxon>
        <taxon>IRL clade</taxon>
        <taxon>Fabeae</taxon>
        <taxon>Vicia</taxon>
    </lineage>
</organism>
<evidence type="ECO:0000313" key="2">
    <source>
        <dbReference type="EMBL" id="CAI8610241.1"/>
    </source>
</evidence>
<keyword evidence="3" id="KW-1185">Reference proteome</keyword>
<gene>
    <name evidence="2" type="ORF">VFH_IV172320</name>
</gene>
<evidence type="ECO:0000313" key="3">
    <source>
        <dbReference type="Proteomes" id="UP001157006"/>
    </source>
</evidence>
<dbReference type="NCBIfam" id="TIGR01640">
    <property type="entry name" value="F_box_assoc_1"/>
    <property type="match status" value="1"/>
</dbReference>
<dbReference type="InterPro" id="IPR017451">
    <property type="entry name" value="F-box-assoc_interact_dom"/>
</dbReference>
<dbReference type="PANTHER" id="PTHR31672">
    <property type="entry name" value="BNACNNG10540D PROTEIN"/>
    <property type="match status" value="1"/>
</dbReference>